<dbReference type="GO" id="GO:0016787">
    <property type="term" value="F:hydrolase activity"/>
    <property type="evidence" value="ECO:0007669"/>
    <property type="project" value="UniProtKB-KW"/>
</dbReference>
<evidence type="ECO:0000259" key="7">
    <source>
        <dbReference type="Pfam" id="PF00717"/>
    </source>
</evidence>
<dbReference type="Pfam" id="PF00717">
    <property type="entry name" value="Peptidase_S24"/>
    <property type="match status" value="1"/>
</dbReference>
<dbReference type="GO" id="GO:0006281">
    <property type="term" value="P:DNA repair"/>
    <property type="evidence" value="ECO:0007669"/>
    <property type="project" value="UniProtKB-KW"/>
</dbReference>
<keyword evidence="2" id="KW-0227">DNA damage</keyword>
<gene>
    <name evidence="8" type="ORF">EVA_11854</name>
</gene>
<name>J9FZQ9_9ZZZZ</name>
<proteinExistence type="inferred from homology"/>
<evidence type="ECO:0000256" key="2">
    <source>
        <dbReference type="ARBA" id="ARBA00022763"/>
    </source>
</evidence>
<dbReference type="GO" id="GO:0009432">
    <property type="term" value="P:SOS response"/>
    <property type="evidence" value="ECO:0007669"/>
    <property type="project" value="UniProtKB-KW"/>
</dbReference>
<organism evidence="8">
    <name type="scientific">gut metagenome</name>
    <dbReference type="NCBI Taxonomy" id="749906"/>
    <lineage>
        <taxon>unclassified sequences</taxon>
        <taxon>metagenomes</taxon>
        <taxon>organismal metagenomes</taxon>
    </lineage>
</organism>
<reference evidence="8" key="1">
    <citation type="journal article" date="2012" name="PLoS ONE">
        <title>Gene sets for utilization of primary and secondary nutrition supplies in the distal gut of endangered iberian lynx.</title>
        <authorList>
            <person name="Alcaide M."/>
            <person name="Messina E."/>
            <person name="Richter M."/>
            <person name="Bargiela R."/>
            <person name="Peplies J."/>
            <person name="Huws S.A."/>
            <person name="Newbold C.J."/>
            <person name="Golyshin P.N."/>
            <person name="Simon M.A."/>
            <person name="Lopez G."/>
            <person name="Yakimov M.M."/>
            <person name="Ferrer M."/>
        </authorList>
    </citation>
    <scope>NUCLEOTIDE SEQUENCE</scope>
</reference>
<comment type="caution">
    <text evidence="8">The sequence shown here is derived from an EMBL/GenBank/DDBJ whole genome shotgun (WGS) entry which is preliminary data.</text>
</comment>
<keyword evidence="6" id="KW-0742">SOS response</keyword>
<comment type="similarity">
    <text evidence="1">Belongs to the peptidase S24 family.</text>
</comment>
<dbReference type="GO" id="GO:0006355">
    <property type="term" value="P:regulation of DNA-templated transcription"/>
    <property type="evidence" value="ECO:0007669"/>
    <property type="project" value="InterPro"/>
</dbReference>
<evidence type="ECO:0000256" key="5">
    <source>
        <dbReference type="ARBA" id="ARBA00023204"/>
    </source>
</evidence>
<dbReference type="CDD" id="cd06529">
    <property type="entry name" value="S24_LexA-like"/>
    <property type="match status" value="1"/>
</dbReference>
<dbReference type="AlphaFoldDB" id="J9FZQ9"/>
<dbReference type="InterPro" id="IPR006197">
    <property type="entry name" value="Peptidase_S24_LexA"/>
</dbReference>
<protein>
    <submittedName>
        <fullName evidence="8">UV protection protein</fullName>
    </submittedName>
</protein>
<keyword evidence="4" id="KW-0068">Autocatalytic cleavage</keyword>
<feature type="non-terminal residue" evidence="8">
    <location>
        <position position="1"/>
    </location>
</feature>
<dbReference type="PANTHER" id="PTHR33516:SF2">
    <property type="entry name" value="LEXA REPRESSOR-RELATED"/>
    <property type="match status" value="1"/>
</dbReference>
<accession>J9FZQ9</accession>
<evidence type="ECO:0000256" key="3">
    <source>
        <dbReference type="ARBA" id="ARBA00022801"/>
    </source>
</evidence>
<evidence type="ECO:0000256" key="1">
    <source>
        <dbReference type="ARBA" id="ARBA00007484"/>
    </source>
</evidence>
<dbReference type="InterPro" id="IPR015927">
    <property type="entry name" value="Peptidase_S24_S26A/B/C"/>
</dbReference>
<evidence type="ECO:0000313" key="8">
    <source>
        <dbReference type="EMBL" id="EJX00039.1"/>
    </source>
</evidence>
<evidence type="ECO:0000256" key="6">
    <source>
        <dbReference type="ARBA" id="ARBA00023236"/>
    </source>
</evidence>
<sequence>LPSPALDFSEETFDLGDYFIHNARRTFVVTASGDSMIEAGIVEGDKLFIDQSIEPRPGMIVLAYVDGGLTVRRFGSSTAVPNFIRKTRLIPSFVRSA</sequence>
<dbReference type="InterPro" id="IPR036286">
    <property type="entry name" value="LexA/Signal_pep-like_sf"/>
</dbReference>
<dbReference type="SUPFAM" id="SSF51306">
    <property type="entry name" value="LexA/Signal peptidase"/>
    <property type="match status" value="1"/>
</dbReference>
<dbReference type="PANTHER" id="PTHR33516">
    <property type="entry name" value="LEXA REPRESSOR"/>
    <property type="match status" value="1"/>
</dbReference>
<dbReference type="InterPro" id="IPR050077">
    <property type="entry name" value="LexA_repressor"/>
</dbReference>
<dbReference type="InterPro" id="IPR039418">
    <property type="entry name" value="LexA-like"/>
</dbReference>
<keyword evidence="3" id="KW-0378">Hydrolase</keyword>
<dbReference type="Gene3D" id="2.10.109.10">
    <property type="entry name" value="Umud Fragment, subunit A"/>
    <property type="match status" value="1"/>
</dbReference>
<feature type="domain" description="Peptidase S24/S26A/S26B/S26C" evidence="7">
    <location>
        <begin position="2"/>
        <end position="75"/>
    </location>
</feature>
<evidence type="ECO:0000256" key="4">
    <source>
        <dbReference type="ARBA" id="ARBA00022813"/>
    </source>
</evidence>
<keyword evidence="5" id="KW-0234">DNA repair</keyword>
<dbReference type="EMBL" id="AMCI01003551">
    <property type="protein sequence ID" value="EJX00039.1"/>
    <property type="molecule type" value="Genomic_DNA"/>
</dbReference>
<dbReference type="GO" id="GO:0003677">
    <property type="term" value="F:DNA binding"/>
    <property type="evidence" value="ECO:0007669"/>
    <property type="project" value="InterPro"/>
</dbReference>
<dbReference type="PRINTS" id="PR00726">
    <property type="entry name" value="LEXASERPTASE"/>
</dbReference>